<dbReference type="InterPro" id="IPR005122">
    <property type="entry name" value="Uracil-DNA_glycosylase-like"/>
</dbReference>
<evidence type="ECO:0000256" key="7">
    <source>
        <dbReference type="ARBA" id="ARBA00022763"/>
    </source>
</evidence>
<evidence type="ECO:0000259" key="12">
    <source>
        <dbReference type="SMART" id="SM00986"/>
    </source>
</evidence>
<dbReference type="SUPFAM" id="SSF52141">
    <property type="entry name" value="Uracil-DNA glycosylase-like"/>
    <property type="match status" value="1"/>
</dbReference>
<feature type="domain" description="Uracil-DNA glycosylase-like" evidence="12">
    <location>
        <begin position="74"/>
        <end position="220"/>
    </location>
</feature>
<sequence length="241" mass="27032">MRRPTALSISGIASYNEKVMGNASVAALGQKGEGLEQYRGEETERMRMGLDELYHRVKDCAMCPLHLRRTQVVLGEGNPHSPLMIVGEGPGADEDRMGRPFVGKAGQLLNKMLAAAEIPREQIYITNIVKCRPPGNRTPTEEEMNTCISILRRQFLVIRPKIIVTLGSAPTRALIDPQAKITRVRGQWVEKKGVRFMPTFHPAYLLRNPEAKREAWADFQQIRDAYKHVLAQADHTAGHID</sequence>
<keyword evidence="6" id="KW-0479">Metal-binding</keyword>
<evidence type="ECO:0000256" key="8">
    <source>
        <dbReference type="ARBA" id="ARBA00022801"/>
    </source>
</evidence>
<dbReference type="EC" id="3.2.2.27" evidence="3"/>
<protein>
    <recommendedName>
        <fullName evidence="4">Type-4 uracil-DNA glycosylase</fullName>
        <ecNumber evidence="3">3.2.2.27</ecNumber>
    </recommendedName>
</protein>
<keyword evidence="14" id="KW-1185">Reference proteome</keyword>
<keyword evidence="9" id="KW-0408">Iron</keyword>
<evidence type="ECO:0000256" key="4">
    <source>
        <dbReference type="ARBA" id="ARBA00019403"/>
    </source>
</evidence>
<evidence type="ECO:0000256" key="1">
    <source>
        <dbReference type="ARBA" id="ARBA00001400"/>
    </source>
</evidence>
<proteinExistence type="inferred from homology"/>
<gene>
    <name evidence="13" type="ORF">ACFQNG_04170</name>
</gene>
<evidence type="ECO:0000256" key="3">
    <source>
        <dbReference type="ARBA" id="ARBA00012030"/>
    </source>
</evidence>
<dbReference type="InterPro" id="IPR051536">
    <property type="entry name" value="UDG_Type-4/5"/>
</dbReference>
<reference evidence="14" key="1">
    <citation type="journal article" date="2019" name="Int. J. Syst. Evol. Microbiol.">
        <title>The Global Catalogue of Microorganisms (GCM) 10K type strain sequencing project: providing services to taxonomists for standard genome sequencing and annotation.</title>
        <authorList>
            <consortium name="The Broad Institute Genomics Platform"/>
            <consortium name="The Broad Institute Genome Sequencing Center for Infectious Disease"/>
            <person name="Wu L."/>
            <person name="Ma J."/>
        </authorList>
    </citation>
    <scope>NUCLEOTIDE SEQUENCE [LARGE SCALE GENOMIC DNA]</scope>
    <source>
        <strain evidence="14">CGMCC 1.12942</strain>
    </source>
</reference>
<evidence type="ECO:0000313" key="13">
    <source>
        <dbReference type="EMBL" id="MFC7440355.1"/>
    </source>
</evidence>
<comment type="similarity">
    <text evidence="2">Belongs to the uracil-DNA glycosylase (UDG) superfamily. Type 4 (UDGa) family.</text>
</comment>
<evidence type="ECO:0000256" key="9">
    <source>
        <dbReference type="ARBA" id="ARBA00023004"/>
    </source>
</evidence>
<evidence type="ECO:0000256" key="2">
    <source>
        <dbReference type="ARBA" id="ARBA00006521"/>
    </source>
</evidence>
<evidence type="ECO:0000256" key="6">
    <source>
        <dbReference type="ARBA" id="ARBA00022723"/>
    </source>
</evidence>
<dbReference type="PANTHER" id="PTHR33693">
    <property type="entry name" value="TYPE-5 URACIL-DNA GLYCOSYLASE"/>
    <property type="match status" value="1"/>
</dbReference>
<name>A0ABW2RHD7_9BACL</name>
<dbReference type="PANTHER" id="PTHR33693:SF1">
    <property type="entry name" value="TYPE-4 URACIL-DNA GLYCOSYLASE"/>
    <property type="match status" value="1"/>
</dbReference>
<keyword evidence="11" id="KW-0234">DNA repair</keyword>
<dbReference type="CDD" id="cd10030">
    <property type="entry name" value="UDG-F4_TTUDGA_SPO1dp_like"/>
    <property type="match status" value="1"/>
</dbReference>
<evidence type="ECO:0000256" key="5">
    <source>
        <dbReference type="ARBA" id="ARBA00022485"/>
    </source>
</evidence>
<accession>A0ABW2RHD7</accession>
<comment type="catalytic activity">
    <reaction evidence="1">
        <text>Hydrolyzes single-stranded DNA or mismatched double-stranded DNA and polynucleotides, releasing free uracil.</text>
        <dbReference type="EC" id="3.2.2.27"/>
    </reaction>
</comment>
<dbReference type="SMART" id="SM00986">
    <property type="entry name" value="UDG"/>
    <property type="match status" value="1"/>
</dbReference>
<dbReference type="RefSeq" id="WP_379863600.1">
    <property type="nucleotide sequence ID" value="NZ_JBHTBW010000009.1"/>
</dbReference>
<evidence type="ECO:0000256" key="10">
    <source>
        <dbReference type="ARBA" id="ARBA00023014"/>
    </source>
</evidence>
<evidence type="ECO:0000256" key="11">
    <source>
        <dbReference type="ARBA" id="ARBA00023204"/>
    </source>
</evidence>
<dbReference type="InterPro" id="IPR005273">
    <property type="entry name" value="Ura-DNA_glyco_family4"/>
</dbReference>
<keyword evidence="5" id="KW-0004">4Fe-4S</keyword>
<evidence type="ECO:0000313" key="14">
    <source>
        <dbReference type="Proteomes" id="UP001596500"/>
    </source>
</evidence>
<comment type="caution">
    <text evidence="13">The sequence shown here is derived from an EMBL/GenBank/DDBJ whole genome shotgun (WGS) entry which is preliminary data.</text>
</comment>
<keyword evidence="10" id="KW-0411">Iron-sulfur</keyword>
<dbReference type="Proteomes" id="UP001596500">
    <property type="component" value="Unassembled WGS sequence"/>
</dbReference>
<dbReference type="SMART" id="SM00987">
    <property type="entry name" value="UreE_C"/>
    <property type="match status" value="1"/>
</dbReference>
<dbReference type="EMBL" id="JBHTBW010000009">
    <property type="protein sequence ID" value="MFC7440355.1"/>
    <property type="molecule type" value="Genomic_DNA"/>
</dbReference>
<dbReference type="NCBIfam" id="TIGR00758">
    <property type="entry name" value="UDG_fam4"/>
    <property type="match status" value="1"/>
</dbReference>
<dbReference type="Gene3D" id="3.40.470.10">
    <property type="entry name" value="Uracil-DNA glycosylase-like domain"/>
    <property type="match status" value="1"/>
</dbReference>
<dbReference type="InterPro" id="IPR036895">
    <property type="entry name" value="Uracil-DNA_glycosylase-like_sf"/>
</dbReference>
<dbReference type="Pfam" id="PF03167">
    <property type="entry name" value="UDG"/>
    <property type="match status" value="1"/>
</dbReference>
<keyword evidence="8" id="KW-0378">Hydrolase</keyword>
<organism evidence="13 14">
    <name type="scientific">Laceyella putida</name>
    <dbReference type="NCBI Taxonomy" id="110101"/>
    <lineage>
        <taxon>Bacteria</taxon>
        <taxon>Bacillati</taxon>
        <taxon>Bacillota</taxon>
        <taxon>Bacilli</taxon>
        <taxon>Bacillales</taxon>
        <taxon>Thermoactinomycetaceae</taxon>
        <taxon>Laceyella</taxon>
    </lineage>
</organism>
<keyword evidence="7" id="KW-0227">DNA damage</keyword>